<dbReference type="RefSeq" id="WP_251222258.1">
    <property type="nucleotide sequence ID" value="NZ_JAMBOL010000003.1"/>
</dbReference>
<feature type="transmembrane region" description="Helical" evidence="7">
    <location>
        <begin position="176"/>
        <end position="199"/>
    </location>
</feature>
<keyword evidence="4 7" id="KW-0812">Transmembrane</keyword>
<gene>
    <name evidence="9" type="ORF">M3202_05020</name>
</gene>
<dbReference type="PROSITE" id="PS50928">
    <property type="entry name" value="ABC_TM1"/>
    <property type="match status" value="1"/>
</dbReference>
<keyword evidence="6 7" id="KW-0472">Membrane</keyword>
<comment type="subcellular location">
    <subcellularLocation>
        <location evidence="1 7">Cell membrane</location>
        <topology evidence="1 7">Multi-pass membrane protein</topology>
    </subcellularLocation>
</comment>
<dbReference type="AlphaFoldDB" id="A0A9X2IN55"/>
<dbReference type="InterPro" id="IPR045621">
    <property type="entry name" value="BPD_transp_1_N"/>
</dbReference>
<dbReference type="InterPro" id="IPR035906">
    <property type="entry name" value="MetI-like_sf"/>
</dbReference>
<evidence type="ECO:0000256" key="1">
    <source>
        <dbReference type="ARBA" id="ARBA00004651"/>
    </source>
</evidence>
<dbReference type="PANTHER" id="PTHR43163">
    <property type="entry name" value="DIPEPTIDE TRANSPORT SYSTEM PERMEASE PROTEIN DPPB-RELATED"/>
    <property type="match status" value="1"/>
</dbReference>
<comment type="caution">
    <text evidence="9">The sequence shown here is derived from an EMBL/GenBank/DDBJ whole genome shotgun (WGS) entry which is preliminary data.</text>
</comment>
<feature type="transmembrane region" description="Helical" evidence="7">
    <location>
        <begin position="219"/>
        <end position="239"/>
    </location>
</feature>
<dbReference type="Pfam" id="PF19300">
    <property type="entry name" value="BPD_transp_1_N"/>
    <property type="match status" value="1"/>
</dbReference>
<evidence type="ECO:0000256" key="5">
    <source>
        <dbReference type="ARBA" id="ARBA00022989"/>
    </source>
</evidence>
<evidence type="ECO:0000256" key="3">
    <source>
        <dbReference type="ARBA" id="ARBA00022475"/>
    </source>
</evidence>
<dbReference type="InterPro" id="IPR000515">
    <property type="entry name" value="MetI-like"/>
</dbReference>
<keyword evidence="5 7" id="KW-1133">Transmembrane helix</keyword>
<dbReference type="CDD" id="cd06261">
    <property type="entry name" value="TM_PBP2"/>
    <property type="match status" value="1"/>
</dbReference>
<dbReference type="EMBL" id="JAMBOL010000003">
    <property type="protein sequence ID" value="MCM3713436.1"/>
    <property type="molecule type" value="Genomic_DNA"/>
</dbReference>
<feature type="transmembrane region" description="Helical" evidence="7">
    <location>
        <begin position="274"/>
        <end position="295"/>
    </location>
</feature>
<feature type="transmembrane region" description="Helical" evidence="7">
    <location>
        <begin position="138"/>
        <end position="164"/>
    </location>
</feature>
<proteinExistence type="inferred from homology"/>
<name>A0A9X2IN55_9BACI</name>
<evidence type="ECO:0000256" key="4">
    <source>
        <dbReference type="ARBA" id="ARBA00022692"/>
    </source>
</evidence>
<organism evidence="9 10">
    <name type="scientific">Halalkalibacter oceani</name>
    <dbReference type="NCBI Taxonomy" id="1653776"/>
    <lineage>
        <taxon>Bacteria</taxon>
        <taxon>Bacillati</taxon>
        <taxon>Bacillota</taxon>
        <taxon>Bacilli</taxon>
        <taxon>Bacillales</taxon>
        <taxon>Bacillaceae</taxon>
        <taxon>Halalkalibacter</taxon>
    </lineage>
</organism>
<keyword evidence="3" id="KW-1003">Cell membrane</keyword>
<keyword evidence="2 7" id="KW-0813">Transport</keyword>
<comment type="similarity">
    <text evidence="7">Belongs to the binding-protein-dependent transport system permease family.</text>
</comment>
<feature type="transmembrane region" description="Helical" evidence="7">
    <location>
        <begin position="245"/>
        <end position="267"/>
    </location>
</feature>
<dbReference type="GO" id="GO:0005886">
    <property type="term" value="C:plasma membrane"/>
    <property type="evidence" value="ECO:0007669"/>
    <property type="project" value="UniProtKB-SubCell"/>
</dbReference>
<dbReference type="PANTHER" id="PTHR43163:SF6">
    <property type="entry name" value="DIPEPTIDE TRANSPORT SYSTEM PERMEASE PROTEIN DPPB-RELATED"/>
    <property type="match status" value="1"/>
</dbReference>
<keyword evidence="10" id="KW-1185">Reference proteome</keyword>
<protein>
    <submittedName>
        <fullName evidence="9">ABC transporter permease</fullName>
    </submittedName>
</protein>
<dbReference type="Gene3D" id="1.10.3720.10">
    <property type="entry name" value="MetI-like"/>
    <property type="match status" value="1"/>
</dbReference>
<evidence type="ECO:0000313" key="9">
    <source>
        <dbReference type="EMBL" id="MCM3713436.1"/>
    </source>
</evidence>
<feature type="transmembrane region" description="Helical" evidence="7">
    <location>
        <begin position="12"/>
        <end position="30"/>
    </location>
</feature>
<reference evidence="9" key="1">
    <citation type="submission" date="2022-05" db="EMBL/GenBank/DDBJ databases">
        <title>Comparative Genomics of Spacecraft Associated Microbes.</title>
        <authorList>
            <person name="Tran M.T."/>
            <person name="Wright A."/>
            <person name="Seuylemezian A."/>
            <person name="Eisen J."/>
            <person name="Coil D."/>
        </authorList>
    </citation>
    <scope>NUCLEOTIDE SEQUENCE</scope>
    <source>
        <strain evidence="9">214.1.1</strain>
    </source>
</reference>
<evidence type="ECO:0000259" key="8">
    <source>
        <dbReference type="PROSITE" id="PS50928"/>
    </source>
</evidence>
<dbReference type="GO" id="GO:0071916">
    <property type="term" value="F:dipeptide transmembrane transporter activity"/>
    <property type="evidence" value="ECO:0007669"/>
    <property type="project" value="TreeGrafter"/>
</dbReference>
<sequence>MGRIIARRVPIIILSLFLLSMFLFFLVRFIPGSPEMVILLQRGGSVNEEELNEIRRELGLDASLFQQYWEWIGNLARLDFGLSYQSGLPVMEEIGSRSGHSLSLILISLIGSITVGMLLAFFAALYKDSKWDVWVRNIAIFLSSLPTYFISLLLVLFFSIHLRLLPVFGNDSSVHFILPVATISLSLVAMFVPLFRQIFGEVMGSLYFEAMRARGAKRLSLYGTSLLKPSIHGMLTIIASSTGSLWGAIIVTENIFALPGLGSYIISSISARDYSVIIGFTMSMAFFTMILYLIIDLLLYMVDPRKGIREEND</sequence>
<evidence type="ECO:0000256" key="7">
    <source>
        <dbReference type="RuleBase" id="RU363032"/>
    </source>
</evidence>
<dbReference type="SUPFAM" id="SSF161098">
    <property type="entry name" value="MetI-like"/>
    <property type="match status" value="1"/>
</dbReference>
<dbReference type="Pfam" id="PF00528">
    <property type="entry name" value="BPD_transp_1"/>
    <property type="match status" value="1"/>
</dbReference>
<feature type="domain" description="ABC transmembrane type-1" evidence="8">
    <location>
        <begin position="98"/>
        <end position="299"/>
    </location>
</feature>
<accession>A0A9X2IN55</accession>
<evidence type="ECO:0000256" key="2">
    <source>
        <dbReference type="ARBA" id="ARBA00022448"/>
    </source>
</evidence>
<feature type="transmembrane region" description="Helical" evidence="7">
    <location>
        <begin position="102"/>
        <end position="126"/>
    </location>
</feature>
<dbReference type="Proteomes" id="UP001139179">
    <property type="component" value="Unassembled WGS sequence"/>
</dbReference>
<evidence type="ECO:0000256" key="6">
    <source>
        <dbReference type="ARBA" id="ARBA00023136"/>
    </source>
</evidence>
<evidence type="ECO:0000313" key="10">
    <source>
        <dbReference type="Proteomes" id="UP001139179"/>
    </source>
</evidence>